<evidence type="ECO:0000256" key="2">
    <source>
        <dbReference type="ARBA" id="ARBA00009289"/>
    </source>
</evidence>
<evidence type="ECO:0000256" key="3">
    <source>
        <dbReference type="ARBA" id="ARBA00022692"/>
    </source>
</evidence>
<name>A0A8S1IZA2_9CHLO</name>
<dbReference type="GO" id="GO:0045047">
    <property type="term" value="P:protein targeting to ER"/>
    <property type="evidence" value="ECO:0007669"/>
    <property type="project" value="TreeGrafter"/>
</dbReference>
<keyword evidence="7 9" id="KW-0472">Membrane</keyword>
<evidence type="ECO:0000256" key="7">
    <source>
        <dbReference type="ARBA" id="ARBA00023136"/>
    </source>
</evidence>
<comment type="function">
    <text evidence="9">Essential component of the signal peptidase complex (SPC) which catalyzes the cleavage of N-terminal signal sequences from nascent proteins as they are translocated into the lumen of the endoplasmic reticulum. Essential for the SPC catalytic activity, possibly by stabilizing and positioning the active center of the complex close to the lumenal surface.</text>
</comment>
<keyword evidence="5 9" id="KW-0735">Signal-anchor</keyword>
<accession>A0A8S1IZA2</accession>
<keyword evidence="11" id="KW-1185">Reference proteome</keyword>
<dbReference type="PIRSF" id="PIRSF016089">
    <property type="entry name" value="SPC22"/>
    <property type="match status" value="1"/>
</dbReference>
<dbReference type="Proteomes" id="UP000708148">
    <property type="component" value="Unassembled WGS sequence"/>
</dbReference>
<gene>
    <name evidence="10" type="ORF">OSTQU699_LOCUS5873</name>
</gene>
<evidence type="ECO:0000256" key="8">
    <source>
        <dbReference type="ARBA" id="ARBA00029556"/>
    </source>
</evidence>
<comment type="subcellular location">
    <subcellularLocation>
        <location evidence="1">Endoplasmic reticulum membrane</location>
        <topology evidence="1">Single-pass type II membrane protein</topology>
    </subcellularLocation>
</comment>
<dbReference type="OrthoDB" id="10261524at2759"/>
<dbReference type="PANTHER" id="PTHR12804:SF0">
    <property type="entry name" value="SIGNAL PEPTIDASE COMPLEX SUBUNIT 3"/>
    <property type="match status" value="1"/>
</dbReference>
<comment type="similarity">
    <text evidence="2 9">Belongs to the SPCS3 family.</text>
</comment>
<dbReference type="PANTHER" id="PTHR12804">
    <property type="entry name" value="MICROSOMAL SIGNAL PEPTIDASE 23 KD SUBUNIT SPC22/23"/>
    <property type="match status" value="1"/>
</dbReference>
<evidence type="ECO:0000256" key="1">
    <source>
        <dbReference type="ARBA" id="ARBA00004648"/>
    </source>
</evidence>
<keyword evidence="6 9" id="KW-1133">Transmembrane helix</keyword>
<evidence type="ECO:0000313" key="10">
    <source>
        <dbReference type="EMBL" id="CAD7700514.1"/>
    </source>
</evidence>
<keyword evidence="3 9" id="KW-0812">Transmembrane</keyword>
<keyword evidence="4 9" id="KW-0256">Endoplasmic reticulum</keyword>
<comment type="caution">
    <text evidence="10">The sequence shown here is derived from an EMBL/GenBank/DDBJ whole genome shotgun (WGS) entry which is preliminary data.</text>
</comment>
<sequence>MCGRCVQAKLHIVLDADLKSAFSWNTKQVFLFVLAEYQTETNQLNQVVLWDAIIQQQKDAKIRKKKLRQKYTFDDQGRNLRDRAFNLTVAWNVMPKVGRLFTRSQTFVGFNMPANYTNIGRG</sequence>
<dbReference type="Pfam" id="PF04573">
    <property type="entry name" value="SPC22"/>
    <property type="match status" value="1"/>
</dbReference>
<reference evidence="10" key="1">
    <citation type="submission" date="2020-12" db="EMBL/GenBank/DDBJ databases">
        <authorList>
            <person name="Iha C."/>
        </authorList>
    </citation>
    <scope>NUCLEOTIDE SEQUENCE</scope>
</reference>
<dbReference type="GO" id="GO:0005787">
    <property type="term" value="C:signal peptidase complex"/>
    <property type="evidence" value="ECO:0007669"/>
    <property type="project" value="UniProtKB-UniRule"/>
</dbReference>
<evidence type="ECO:0000313" key="11">
    <source>
        <dbReference type="Proteomes" id="UP000708148"/>
    </source>
</evidence>
<organism evidence="10 11">
    <name type="scientific">Ostreobium quekettii</name>
    <dbReference type="NCBI Taxonomy" id="121088"/>
    <lineage>
        <taxon>Eukaryota</taxon>
        <taxon>Viridiplantae</taxon>
        <taxon>Chlorophyta</taxon>
        <taxon>core chlorophytes</taxon>
        <taxon>Ulvophyceae</taxon>
        <taxon>TCBD clade</taxon>
        <taxon>Bryopsidales</taxon>
        <taxon>Ostreobineae</taxon>
        <taxon>Ostreobiaceae</taxon>
        <taxon>Ostreobium</taxon>
    </lineage>
</organism>
<evidence type="ECO:0000256" key="6">
    <source>
        <dbReference type="ARBA" id="ARBA00022989"/>
    </source>
</evidence>
<dbReference type="AlphaFoldDB" id="A0A8S1IZA2"/>
<dbReference type="GO" id="GO:0006465">
    <property type="term" value="P:signal peptide processing"/>
    <property type="evidence" value="ECO:0007669"/>
    <property type="project" value="UniProtKB-UniRule"/>
</dbReference>
<dbReference type="InterPro" id="IPR007653">
    <property type="entry name" value="SPC3"/>
</dbReference>
<dbReference type="EMBL" id="CAJHUC010001283">
    <property type="protein sequence ID" value="CAD7700514.1"/>
    <property type="molecule type" value="Genomic_DNA"/>
</dbReference>
<evidence type="ECO:0000256" key="5">
    <source>
        <dbReference type="ARBA" id="ARBA00022968"/>
    </source>
</evidence>
<evidence type="ECO:0000256" key="9">
    <source>
        <dbReference type="PIRNR" id="PIRNR016089"/>
    </source>
</evidence>
<evidence type="ECO:0000256" key="4">
    <source>
        <dbReference type="ARBA" id="ARBA00022824"/>
    </source>
</evidence>
<protein>
    <recommendedName>
        <fullName evidence="8 9">Signal peptidase complex subunit 3</fullName>
    </recommendedName>
    <alternativeName>
        <fullName evidence="9">Microsomal signal peptidase 22 kDa subunit</fullName>
    </alternativeName>
</protein>
<proteinExistence type="inferred from homology"/>